<dbReference type="Proteomes" id="UP001157974">
    <property type="component" value="Unassembled WGS sequence"/>
</dbReference>
<evidence type="ECO:0000256" key="1">
    <source>
        <dbReference type="SAM" id="Coils"/>
    </source>
</evidence>
<evidence type="ECO:0000313" key="3">
    <source>
        <dbReference type="Proteomes" id="UP001157974"/>
    </source>
</evidence>
<organism evidence="2 3">
    <name type="scientific">Rhodosorus marinus</name>
    <dbReference type="NCBI Taxonomy" id="101924"/>
    <lineage>
        <taxon>Eukaryota</taxon>
        <taxon>Rhodophyta</taxon>
        <taxon>Stylonematophyceae</taxon>
        <taxon>Stylonematales</taxon>
        <taxon>Stylonemataceae</taxon>
        <taxon>Rhodosorus</taxon>
    </lineage>
</organism>
<dbReference type="InterPro" id="IPR029327">
    <property type="entry name" value="HAUS4"/>
</dbReference>
<comment type="caution">
    <text evidence="2">The sequence shown here is derived from an EMBL/GenBank/DDBJ whole genome shotgun (WGS) entry which is preliminary data.</text>
</comment>
<dbReference type="Pfam" id="PF14735">
    <property type="entry name" value="HAUS4"/>
    <property type="match status" value="1"/>
</dbReference>
<dbReference type="GO" id="GO:0070652">
    <property type="term" value="C:HAUS complex"/>
    <property type="evidence" value="ECO:0007669"/>
    <property type="project" value="InterPro"/>
</dbReference>
<dbReference type="GO" id="GO:0051011">
    <property type="term" value="F:microtubule minus-end binding"/>
    <property type="evidence" value="ECO:0007669"/>
    <property type="project" value="TreeGrafter"/>
</dbReference>
<sequence length="278" mass="31957">MSKLVGRRIGEPPELVEARKEYYQAQEAFQRAVEVSLPDQRLHRSLRIAEALVEHGPEVLGVSNKETCELGSSELKKEYGSAQLMNVQEMMKNQSYSSFQDTVQFWEFLSGDTIRNAEEFERSVKAAVDRADVLQSEQEEVKRMEWNRRCELTSLLVAQANELTELLNEYAVGVHHESTNEEIKWLQEMARTVAAKLRALKAQVLADTYNQDAVSALRKARAEVEASLREAHSKLEAAQLRSRQYDNLSNTDFKDIAEEYEQVLDRIKHLTWSKTNLH</sequence>
<dbReference type="PANTHER" id="PTHR16219">
    <property type="entry name" value="AUGMIN SUBUNIT 4 FAMILY MEMBER"/>
    <property type="match status" value="1"/>
</dbReference>
<dbReference type="AlphaFoldDB" id="A0AAV8UZR0"/>
<keyword evidence="1" id="KW-0175">Coiled coil</keyword>
<dbReference type="GO" id="GO:0051225">
    <property type="term" value="P:spindle assembly"/>
    <property type="evidence" value="ECO:0007669"/>
    <property type="project" value="InterPro"/>
</dbReference>
<gene>
    <name evidence="2" type="ORF">NDN08_003563</name>
</gene>
<evidence type="ECO:0000313" key="2">
    <source>
        <dbReference type="EMBL" id="KAJ8907081.1"/>
    </source>
</evidence>
<feature type="coiled-coil region" evidence="1">
    <location>
        <begin position="210"/>
        <end position="241"/>
    </location>
</feature>
<keyword evidence="3" id="KW-1185">Reference proteome</keyword>
<accession>A0AAV8UZR0</accession>
<reference evidence="2 3" key="1">
    <citation type="journal article" date="2023" name="Nat. Commun.">
        <title>Origin of minicircular mitochondrial genomes in red algae.</title>
        <authorList>
            <person name="Lee Y."/>
            <person name="Cho C.H."/>
            <person name="Lee Y.M."/>
            <person name="Park S.I."/>
            <person name="Yang J.H."/>
            <person name="West J.A."/>
            <person name="Bhattacharya D."/>
            <person name="Yoon H.S."/>
        </authorList>
    </citation>
    <scope>NUCLEOTIDE SEQUENCE [LARGE SCALE GENOMIC DNA]</scope>
    <source>
        <strain evidence="2 3">CCMP1338</strain>
        <tissue evidence="2">Whole cell</tissue>
    </source>
</reference>
<protein>
    <submittedName>
        <fullName evidence="2">Uncharacterized protein</fullName>
    </submittedName>
</protein>
<proteinExistence type="predicted"/>
<dbReference type="EMBL" id="JAMWBK010000003">
    <property type="protein sequence ID" value="KAJ8907081.1"/>
    <property type="molecule type" value="Genomic_DNA"/>
</dbReference>
<name>A0AAV8UZR0_9RHOD</name>
<dbReference type="PANTHER" id="PTHR16219:SF1">
    <property type="entry name" value="HAUS AUGMIN-LIKE COMPLEX SUBUNIT 4"/>
    <property type="match status" value="1"/>
</dbReference>